<proteinExistence type="predicted"/>
<reference evidence="1" key="2">
    <citation type="journal article" date="2023" name="Proc. Natl. Acad. Sci. U.S.A.">
        <title>A global phylogenomic analysis of the shiitake genus Lentinula.</title>
        <authorList>
            <person name="Sierra-Patev S."/>
            <person name="Min B."/>
            <person name="Naranjo-Ortiz M."/>
            <person name="Looney B."/>
            <person name="Konkel Z."/>
            <person name="Slot J.C."/>
            <person name="Sakamoto Y."/>
            <person name="Steenwyk J.L."/>
            <person name="Rokas A."/>
            <person name="Carro J."/>
            <person name="Camarero S."/>
            <person name="Ferreira P."/>
            <person name="Molpeceres G."/>
            <person name="Ruiz-Duenas F.J."/>
            <person name="Serrano A."/>
            <person name="Henrissat B."/>
            <person name="Drula E."/>
            <person name="Hughes K.W."/>
            <person name="Mata J.L."/>
            <person name="Ishikawa N.K."/>
            <person name="Vargas-Isla R."/>
            <person name="Ushijima S."/>
            <person name="Smith C.A."/>
            <person name="Donoghue J."/>
            <person name="Ahrendt S."/>
            <person name="Andreopoulos W."/>
            <person name="He G."/>
            <person name="LaButti K."/>
            <person name="Lipzen A."/>
            <person name="Ng V."/>
            <person name="Riley R."/>
            <person name="Sandor L."/>
            <person name="Barry K."/>
            <person name="Martinez A.T."/>
            <person name="Xiao Y."/>
            <person name="Gibbons J.G."/>
            <person name="Terashima K."/>
            <person name="Grigoriev I.V."/>
            <person name="Hibbett D."/>
        </authorList>
    </citation>
    <scope>NUCLEOTIDE SEQUENCE</scope>
    <source>
        <strain evidence="1">Sp2 HRB7682 ss15</strain>
    </source>
</reference>
<dbReference type="EMBL" id="JANVFS010000008">
    <property type="protein sequence ID" value="KAJ4489015.1"/>
    <property type="molecule type" value="Genomic_DNA"/>
</dbReference>
<comment type="caution">
    <text evidence="1">The sequence shown here is derived from an EMBL/GenBank/DDBJ whole genome shotgun (WGS) entry which is preliminary data.</text>
</comment>
<gene>
    <name evidence="1" type="ORF">C8J55DRAFT_558069</name>
</gene>
<dbReference type="AlphaFoldDB" id="A0A9W9ARN5"/>
<name>A0A9W9ARN5_9AGAR</name>
<dbReference type="Proteomes" id="UP001150238">
    <property type="component" value="Unassembled WGS sequence"/>
</dbReference>
<evidence type="ECO:0000313" key="2">
    <source>
        <dbReference type="Proteomes" id="UP001150238"/>
    </source>
</evidence>
<evidence type="ECO:0000313" key="1">
    <source>
        <dbReference type="EMBL" id="KAJ4489015.1"/>
    </source>
</evidence>
<protein>
    <submittedName>
        <fullName evidence="1">Uncharacterized protein</fullName>
    </submittedName>
</protein>
<organism evidence="1 2">
    <name type="scientific">Lentinula lateritia</name>
    <dbReference type="NCBI Taxonomy" id="40482"/>
    <lineage>
        <taxon>Eukaryota</taxon>
        <taxon>Fungi</taxon>
        <taxon>Dikarya</taxon>
        <taxon>Basidiomycota</taxon>
        <taxon>Agaricomycotina</taxon>
        <taxon>Agaricomycetes</taxon>
        <taxon>Agaricomycetidae</taxon>
        <taxon>Agaricales</taxon>
        <taxon>Marasmiineae</taxon>
        <taxon>Omphalotaceae</taxon>
        <taxon>Lentinula</taxon>
    </lineage>
</organism>
<reference evidence="1" key="1">
    <citation type="submission" date="2022-08" db="EMBL/GenBank/DDBJ databases">
        <authorList>
            <consortium name="DOE Joint Genome Institute"/>
            <person name="Min B."/>
            <person name="Riley R."/>
            <person name="Sierra-Patev S."/>
            <person name="Naranjo-Ortiz M."/>
            <person name="Looney B."/>
            <person name="Konkel Z."/>
            <person name="Slot J.C."/>
            <person name="Sakamoto Y."/>
            <person name="Steenwyk J.L."/>
            <person name="Rokas A."/>
            <person name="Carro J."/>
            <person name="Camarero S."/>
            <person name="Ferreira P."/>
            <person name="Molpeceres G."/>
            <person name="Ruiz-Duenas F.J."/>
            <person name="Serrano A."/>
            <person name="Henrissat B."/>
            <person name="Drula E."/>
            <person name="Hughes K.W."/>
            <person name="Mata J.L."/>
            <person name="Ishikawa N.K."/>
            <person name="Vargas-Isla R."/>
            <person name="Ushijima S."/>
            <person name="Smith C.A."/>
            <person name="Ahrendt S."/>
            <person name="Andreopoulos W."/>
            <person name="He G."/>
            <person name="Labutti K."/>
            <person name="Lipzen A."/>
            <person name="Ng V."/>
            <person name="Sandor L."/>
            <person name="Barry K."/>
            <person name="Martinez A.T."/>
            <person name="Xiao Y."/>
            <person name="Gibbons J.G."/>
            <person name="Terashima K."/>
            <person name="Hibbett D.S."/>
            <person name="Grigoriev I.V."/>
        </authorList>
    </citation>
    <scope>NUCLEOTIDE SEQUENCE</scope>
    <source>
        <strain evidence="1">Sp2 HRB7682 ss15</strain>
    </source>
</reference>
<accession>A0A9W9ARN5</accession>
<sequence length="216" mass="24859">MFLLFVRPTTVLAAIKTEWDRSGRALSFNFAIYMDTRHTLHLSDTASVNCRSLDEEFQGLLKMLQAAVHEHERFFSQRHSRLESYKFVEERPKPLVCFYLEIMKLKTLVRKLSAEIARVEQPIVHIKIFLPCPLTTCELLVNGFDDLYAQLCEVDRQITLAVVKAIACSGRPGAISLEDQIQQFSSLFSPMFVQTSKITEILKTLLRQITHIEIII</sequence>